<comment type="similarity">
    <text evidence="2 5">Belongs to the DegT/DnrJ/EryC1 family.</text>
</comment>
<keyword evidence="6" id="KW-0032">Aminotransferase</keyword>
<reference evidence="6 8" key="2">
    <citation type="journal article" date="2018" name="Microb. Genom.">
        <title>Deciphering the unexplored Leptospira diversity from soils uncovers genomic evolution to virulence.</title>
        <authorList>
            <person name="Thibeaux R."/>
            <person name="Iraola G."/>
            <person name="Ferres I."/>
            <person name="Bierque E."/>
            <person name="Girault D."/>
            <person name="Soupe-Gilbert M.E."/>
            <person name="Picardeau M."/>
            <person name="Goarant C."/>
        </authorList>
    </citation>
    <scope>NUCLEOTIDE SEQUENCE [LARGE SCALE GENOMIC DNA]</scope>
    <source>
        <strain evidence="6 8">ATI7-C-A5</strain>
    </source>
</reference>
<dbReference type="EMBL" id="NPEF02000017">
    <property type="protein sequence ID" value="MDV6236886.1"/>
    <property type="molecule type" value="Genomic_DNA"/>
</dbReference>
<dbReference type="InterPro" id="IPR015424">
    <property type="entry name" value="PyrdxlP-dep_Trfase"/>
</dbReference>
<gene>
    <name evidence="6" type="ORF">CH379_014750</name>
    <name evidence="7" type="ORF">CH379_14910</name>
</gene>
<evidence type="ECO:0000313" key="7">
    <source>
        <dbReference type="EMBL" id="PJZ92129.1"/>
    </source>
</evidence>
<comment type="caution">
    <text evidence="7">The sequence shown here is derived from an EMBL/GenBank/DDBJ whole genome shotgun (WGS) entry which is preliminary data.</text>
</comment>
<dbReference type="GO" id="GO:0000271">
    <property type="term" value="P:polysaccharide biosynthetic process"/>
    <property type="evidence" value="ECO:0007669"/>
    <property type="project" value="TreeGrafter"/>
</dbReference>
<dbReference type="Pfam" id="PF01041">
    <property type="entry name" value="DegT_DnrJ_EryC1"/>
    <property type="match status" value="1"/>
</dbReference>
<evidence type="ECO:0000313" key="6">
    <source>
        <dbReference type="EMBL" id="MDV6236886.1"/>
    </source>
</evidence>
<evidence type="ECO:0000256" key="3">
    <source>
        <dbReference type="PIRSR" id="PIRSR000390-1"/>
    </source>
</evidence>
<evidence type="ECO:0000256" key="2">
    <source>
        <dbReference type="ARBA" id="ARBA00037999"/>
    </source>
</evidence>
<dbReference type="CDD" id="cd00616">
    <property type="entry name" value="AHBA_syn"/>
    <property type="match status" value="1"/>
</dbReference>
<dbReference type="PANTHER" id="PTHR30244:SF36">
    <property type="entry name" value="3-OXO-GLUCOSE-6-PHOSPHATE:GLUTAMATE AMINOTRANSFERASE"/>
    <property type="match status" value="1"/>
</dbReference>
<keyword evidence="8" id="KW-1185">Reference proteome</keyword>
<feature type="modified residue" description="N6-(pyridoxal phosphate)lysine" evidence="4">
    <location>
        <position position="186"/>
    </location>
</feature>
<sequence>MKIPFVDLNAQYNSIKDEINQAIGAVISSSAFIGGKFVQNFEAEFAEWIGVENCVSCGNGTDSLEILLLGTGIGRGDEVIVPAHTWISTAEAVVNVGAKPVFVDSEPNMFTIDPKKIEEKISENTKAIIPVHLYGQCADMDPILEIAKRNGIKVIEDCAQAHGAIYKGKKVGTIGDAASFSFFPGKNLGAYGDAGAVVTNDPDLAKTVRMIANHGQISKHDHRIIGRNSRLDGIQAAILSVKLRYLNGWTELRKRNAEKYNSLFSERNVDVALPRERTGCSHVFHLYVIKMENRGALLDALKRREIEAAIHYPRILPEMKVFDSVDQYPVSTVDTATCISLPMFPELSDQQIEAVVSSIKNFIHE</sequence>
<dbReference type="PIRSF" id="PIRSF000390">
    <property type="entry name" value="PLP_StrS"/>
    <property type="match status" value="1"/>
</dbReference>
<evidence type="ECO:0000256" key="1">
    <source>
        <dbReference type="ARBA" id="ARBA00022898"/>
    </source>
</evidence>
<feature type="active site" description="Proton acceptor" evidence="3">
    <location>
        <position position="186"/>
    </location>
</feature>
<dbReference type="Gene3D" id="3.40.640.10">
    <property type="entry name" value="Type I PLP-dependent aspartate aminotransferase-like (Major domain)"/>
    <property type="match status" value="1"/>
</dbReference>
<dbReference type="SUPFAM" id="SSF53383">
    <property type="entry name" value="PLP-dependent transferases"/>
    <property type="match status" value="1"/>
</dbReference>
<proteinExistence type="inferred from homology"/>
<organism evidence="7">
    <name type="scientific">Leptospira ellisii</name>
    <dbReference type="NCBI Taxonomy" id="2023197"/>
    <lineage>
        <taxon>Bacteria</taxon>
        <taxon>Pseudomonadati</taxon>
        <taxon>Spirochaetota</taxon>
        <taxon>Spirochaetia</taxon>
        <taxon>Leptospirales</taxon>
        <taxon>Leptospiraceae</taxon>
        <taxon>Leptospira</taxon>
    </lineage>
</organism>
<name>A0A2N0B6G3_9LEPT</name>
<evidence type="ECO:0000256" key="4">
    <source>
        <dbReference type="PIRSR" id="PIRSR000390-2"/>
    </source>
</evidence>
<dbReference type="AlphaFoldDB" id="A0A2N0B6G3"/>
<evidence type="ECO:0000313" key="8">
    <source>
        <dbReference type="Proteomes" id="UP000232122"/>
    </source>
</evidence>
<evidence type="ECO:0000256" key="5">
    <source>
        <dbReference type="RuleBase" id="RU004508"/>
    </source>
</evidence>
<reference evidence="7" key="1">
    <citation type="submission" date="2017-07" db="EMBL/GenBank/DDBJ databases">
        <title>Leptospira spp. isolated from tropical soils.</title>
        <authorList>
            <person name="Thibeaux R."/>
            <person name="Iraola G."/>
            <person name="Ferres I."/>
            <person name="Bierque E."/>
            <person name="Girault D."/>
            <person name="Soupe-Gilbert M.-E."/>
            <person name="Picardeau M."/>
            <person name="Goarant C."/>
        </authorList>
    </citation>
    <scope>NUCLEOTIDE SEQUENCE [LARGE SCALE GENOMIC DNA]</scope>
    <source>
        <strain evidence="7">ATI7-C-A5</strain>
    </source>
</reference>
<dbReference type="InterPro" id="IPR015422">
    <property type="entry name" value="PyrdxlP-dep_Trfase_small"/>
</dbReference>
<accession>A0A2N0B6G3</accession>
<dbReference type="FunFam" id="3.40.640.10:FF:000089">
    <property type="entry name" value="Aminotransferase, DegT/DnrJ/EryC1/StrS family"/>
    <property type="match status" value="1"/>
</dbReference>
<keyword evidence="1 4" id="KW-0663">Pyridoxal phosphate</keyword>
<dbReference type="InterPro" id="IPR015421">
    <property type="entry name" value="PyrdxlP-dep_Trfase_major"/>
</dbReference>
<dbReference type="PANTHER" id="PTHR30244">
    <property type="entry name" value="TRANSAMINASE"/>
    <property type="match status" value="1"/>
</dbReference>
<dbReference type="EMBL" id="NPEF01000170">
    <property type="protein sequence ID" value="PJZ92129.1"/>
    <property type="molecule type" value="Genomic_DNA"/>
</dbReference>
<reference evidence="6" key="3">
    <citation type="submission" date="2023-10" db="EMBL/GenBank/DDBJ databases">
        <authorList>
            <person name="Picardeau M."/>
            <person name="Thibeaux R."/>
        </authorList>
    </citation>
    <scope>NUCLEOTIDE SEQUENCE</scope>
    <source>
        <strain evidence="6">ATI7-C-A5</strain>
    </source>
</reference>
<dbReference type="GO" id="GO:0030170">
    <property type="term" value="F:pyridoxal phosphate binding"/>
    <property type="evidence" value="ECO:0007669"/>
    <property type="project" value="UniProtKB-ARBA"/>
</dbReference>
<dbReference type="InterPro" id="IPR000653">
    <property type="entry name" value="DegT/StrS_aminotransferase"/>
</dbReference>
<dbReference type="OrthoDB" id="9810913at2"/>
<dbReference type="Proteomes" id="UP000232122">
    <property type="component" value="Unassembled WGS sequence"/>
</dbReference>
<dbReference type="RefSeq" id="WP_100765434.1">
    <property type="nucleotide sequence ID" value="NZ_NPEF02000017.1"/>
</dbReference>
<dbReference type="EC" id="2.6.1.-" evidence="6"/>
<dbReference type="Gene3D" id="3.90.1150.10">
    <property type="entry name" value="Aspartate Aminotransferase, domain 1"/>
    <property type="match status" value="1"/>
</dbReference>
<dbReference type="GO" id="GO:0008483">
    <property type="term" value="F:transaminase activity"/>
    <property type="evidence" value="ECO:0007669"/>
    <property type="project" value="UniProtKB-KW"/>
</dbReference>
<protein>
    <submittedName>
        <fullName evidence="6">DegT/DnrJ/EryC1/StrS family aminotransferase</fullName>
        <ecNumber evidence="6">2.6.1.-</ecNumber>
    </submittedName>
    <submittedName>
        <fullName evidence="7">Erythromycin biosynthesis sensory transduction protein eryC1</fullName>
    </submittedName>
</protein>
<keyword evidence="6" id="KW-0808">Transferase</keyword>